<dbReference type="PANTHER" id="PTHR22870:SF408">
    <property type="entry name" value="OS09G0560450 PROTEIN"/>
    <property type="match status" value="1"/>
</dbReference>
<dbReference type="InterPro" id="IPR009091">
    <property type="entry name" value="RCC1/BLIP-II"/>
</dbReference>
<dbReference type="KEGG" id="ehx:EMIHUDRAFT_449052"/>
<dbReference type="Gene3D" id="2.130.10.30">
    <property type="entry name" value="Regulator of chromosome condensation 1/beta-lactamase-inhibitor protein II"/>
    <property type="match status" value="2"/>
</dbReference>
<evidence type="ECO:0000313" key="4">
    <source>
        <dbReference type="EnsemblProtists" id="EOD38237"/>
    </source>
</evidence>
<evidence type="ECO:0000256" key="3">
    <source>
        <dbReference type="SAM" id="SignalP"/>
    </source>
</evidence>
<dbReference type="EnsemblProtists" id="EOD38237">
    <property type="protein sequence ID" value="EOD38237"/>
    <property type="gene ID" value="EMIHUDRAFT_449052"/>
</dbReference>
<dbReference type="SUPFAM" id="SSF50985">
    <property type="entry name" value="RCC1/BLIP-II"/>
    <property type="match status" value="1"/>
</dbReference>
<dbReference type="AlphaFoldDB" id="A0A0D3KR52"/>
<dbReference type="Proteomes" id="UP000013827">
    <property type="component" value="Unassembled WGS sequence"/>
</dbReference>
<evidence type="ECO:0000256" key="1">
    <source>
        <dbReference type="ARBA" id="ARBA00022737"/>
    </source>
</evidence>
<dbReference type="PANTHER" id="PTHR22870">
    <property type="entry name" value="REGULATOR OF CHROMOSOME CONDENSATION"/>
    <property type="match status" value="1"/>
</dbReference>
<dbReference type="PROSITE" id="PS50012">
    <property type="entry name" value="RCC1_3"/>
    <property type="match status" value="3"/>
</dbReference>
<feature type="repeat" description="RCC1" evidence="2">
    <location>
        <begin position="858"/>
        <end position="906"/>
    </location>
</feature>
<dbReference type="PROSITE" id="PS00626">
    <property type="entry name" value="RCC1_2"/>
    <property type="match status" value="2"/>
</dbReference>
<evidence type="ECO:0000256" key="2">
    <source>
        <dbReference type="PROSITE-ProRule" id="PRU00235"/>
    </source>
</evidence>
<proteinExistence type="predicted"/>
<dbReference type="STRING" id="2903.R1DSY2"/>
<feature type="repeat" description="RCC1" evidence="2">
    <location>
        <begin position="955"/>
        <end position="1019"/>
    </location>
</feature>
<dbReference type="HOGENOM" id="CLU_290115_0_0_1"/>
<reference evidence="5" key="1">
    <citation type="journal article" date="2013" name="Nature">
        <title>Pan genome of the phytoplankton Emiliania underpins its global distribution.</title>
        <authorList>
            <person name="Read B.A."/>
            <person name="Kegel J."/>
            <person name="Klute M.J."/>
            <person name="Kuo A."/>
            <person name="Lefebvre S.C."/>
            <person name="Maumus F."/>
            <person name="Mayer C."/>
            <person name="Miller J."/>
            <person name="Monier A."/>
            <person name="Salamov A."/>
            <person name="Young J."/>
            <person name="Aguilar M."/>
            <person name="Claverie J.M."/>
            <person name="Frickenhaus S."/>
            <person name="Gonzalez K."/>
            <person name="Herman E.K."/>
            <person name="Lin Y.C."/>
            <person name="Napier J."/>
            <person name="Ogata H."/>
            <person name="Sarno A.F."/>
            <person name="Shmutz J."/>
            <person name="Schroeder D."/>
            <person name="de Vargas C."/>
            <person name="Verret F."/>
            <person name="von Dassow P."/>
            <person name="Valentin K."/>
            <person name="Van de Peer Y."/>
            <person name="Wheeler G."/>
            <person name="Dacks J.B."/>
            <person name="Delwiche C.F."/>
            <person name="Dyhrman S.T."/>
            <person name="Glockner G."/>
            <person name="John U."/>
            <person name="Richards T."/>
            <person name="Worden A.Z."/>
            <person name="Zhang X."/>
            <person name="Grigoriev I.V."/>
            <person name="Allen A.E."/>
            <person name="Bidle K."/>
            <person name="Borodovsky M."/>
            <person name="Bowler C."/>
            <person name="Brownlee C."/>
            <person name="Cock J.M."/>
            <person name="Elias M."/>
            <person name="Gladyshev V.N."/>
            <person name="Groth M."/>
            <person name="Guda C."/>
            <person name="Hadaegh A."/>
            <person name="Iglesias-Rodriguez M.D."/>
            <person name="Jenkins J."/>
            <person name="Jones B.M."/>
            <person name="Lawson T."/>
            <person name="Leese F."/>
            <person name="Lindquist E."/>
            <person name="Lobanov A."/>
            <person name="Lomsadze A."/>
            <person name="Malik S.B."/>
            <person name="Marsh M.E."/>
            <person name="Mackinder L."/>
            <person name="Mock T."/>
            <person name="Mueller-Roeber B."/>
            <person name="Pagarete A."/>
            <person name="Parker M."/>
            <person name="Probert I."/>
            <person name="Quesneville H."/>
            <person name="Raines C."/>
            <person name="Rensing S.A."/>
            <person name="Riano-Pachon D.M."/>
            <person name="Richier S."/>
            <person name="Rokitta S."/>
            <person name="Shiraiwa Y."/>
            <person name="Soanes D.M."/>
            <person name="van der Giezen M."/>
            <person name="Wahlund T.M."/>
            <person name="Williams B."/>
            <person name="Wilson W."/>
            <person name="Wolfe G."/>
            <person name="Wurch L.L."/>
        </authorList>
    </citation>
    <scope>NUCLEOTIDE SEQUENCE</scope>
</reference>
<dbReference type="Pfam" id="PF00415">
    <property type="entry name" value="RCC1"/>
    <property type="match status" value="3"/>
</dbReference>
<dbReference type="InterPro" id="IPR051210">
    <property type="entry name" value="Ub_ligase/GEF_domain"/>
</dbReference>
<feature type="signal peptide" evidence="3">
    <location>
        <begin position="1"/>
        <end position="31"/>
    </location>
</feature>
<protein>
    <recommendedName>
        <fullName evidence="6">F-box domain-containing protein</fullName>
    </recommendedName>
</protein>
<organism evidence="4 5">
    <name type="scientific">Emiliania huxleyi (strain CCMP1516)</name>
    <dbReference type="NCBI Taxonomy" id="280463"/>
    <lineage>
        <taxon>Eukaryota</taxon>
        <taxon>Haptista</taxon>
        <taxon>Haptophyta</taxon>
        <taxon>Prymnesiophyceae</taxon>
        <taxon>Isochrysidales</taxon>
        <taxon>Noelaerhabdaceae</taxon>
        <taxon>Emiliania</taxon>
    </lineage>
</organism>
<sequence length="1056" mass="112696">MTRGRRGPSGSGRAVQAASFALLLSAAPATAQDPCVDAVVNKDPHLHFAHGGTADFRGQDGRYYSMLSAPGLAVNIKTEDARFLLRGGRLTVDGSFITEAHMSARLGDGGKRAVASFWASELNEENWGWGIINGSCFLRADIPRPFVLGKHGSRECLGFSIDVSMSSAYFSLRNWTVIVRGNHVYDWISGPKHRLDVSFSARGDAAARDLPHGLIGQSFASTAPRFGMVDEYPEAGHFTTSAMAEGAIEGEAMQYEVASPYATDFAFSRFLASEEAALRSDLRAMLDASTSERVTTADDGTCCAQSNADESICDPAKARADGGWYQHSYHGAYHPPVDRGLGYERYYTNSPYTMTYQGNGYIYIQNTQNCCYGGCSPNCCWRKCGIGTIYIVCDDQNVAAEYSFDKLASYNYPISPPPSPSAPASFETFYSCPIGSSYSRSHFELAASYGTKNSDDCWFERIPSDGTTSSGLAIRATVSGGSCGSSPTTIEFTGATDAAKTSLYNYFVSGTQVSWQTIDSTLVSGSVPNLPTNLYAGSGTNYGWILGSSSTTATVFASGYNLNNGWDRCNSAALHGSNEEIVELSYISVPPPAPPSCWFYRLPQTTVDYPFIRATVSGGVCGSETNTIEFRDASTTSTAVRDYFVDGTVSKDDWHTITSTVVEGTVTRVPTYIYIDATYGFILSAHTSSQGYGYAVARVQWPSTVMDSSRECTVSQQLDDEQRPLALASLPTDALAHICSLLPAPEDLSCAERTSLHFQEAVVRALRARRYGLPALDTTCEPSWTQAALWEERRDRVPAQPIAVGFSHVTFVDDSGRLLSCGTEDFDAGVDRPGLLGHGEGTAISACVVHSLVATSDGAAYSFGHGNSGRLGHGDTARQPSPRRIGGRLMQAVAAGARHSLALSSGGSVFSFGQLGHGDKRSRLVPERICGALAAVRAVAVSAGCEHSLVLAAGGAVYSFGYGSHGRLGHGDEEERLEPQPIASLGGGRTVGAGQYGLAAYSVASTASGDAFAFGCGEDDALGVGARSENLLRPRRYPHLRLAGEGRTEESPRECC</sequence>
<reference evidence="4" key="2">
    <citation type="submission" date="2024-10" db="UniProtKB">
        <authorList>
            <consortium name="EnsemblProtists"/>
        </authorList>
    </citation>
    <scope>IDENTIFICATION</scope>
</reference>
<keyword evidence="3" id="KW-0732">Signal</keyword>
<dbReference type="eggNOG" id="KOG1426">
    <property type="taxonomic scope" value="Eukaryota"/>
</dbReference>
<evidence type="ECO:0000313" key="5">
    <source>
        <dbReference type="Proteomes" id="UP000013827"/>
    </source>
</evidence>
<feature type="chain" id="PRO_5044208506" description="F-box domain-containing protein" evidence="3">
    <location>
        <begin position="32"/>
        <end position="1056"/>
    </location>
</feature>
<name>A0A0D3KR52_EMIH1</name>
<keyword evidence="1" id="KW-0677">Repeat</keyword>
<evidence type="ECO:0008006" key="6">
    <source>
        <dbReference type="Google" id="ProtNLM"/>
    </source>
</evidence>
<dbReference type="InterPro" id="IPR000408">
    <property type="entry name" value="Reg_chr_condens"/>
</dbReference>
<keyword evidence="5" id="KW-1185">Reference proteome</keyword>
<accession>A0A0D3KR52</accession>
<dbReference type="PaxDb" id="2903-EOD38237"/>
<dbReference type="GeneID" id="17283507"/>
<dbReference type="RefSeq" id="XP_005790666.1">
    <property type="nucleotide sequence ID" value="XM_005790609.1"/>
</dbReference>
<feature type="repeat" description="RCC1" evidence="2">
    <location>
        <begin position="900"/>
        <end position="954"/>
    </location>
</feature>